<dbReference type="EMBL" id="JAAJBV010000009">
    <property type="protein sequence ID" value="NHM05332.1"/>
    <property type="molecule type" value="Genomic_DNA"/>
</dbReference>
<dbReference type="PANTHER" id="PTHR17985">
    <property type="entry name" value="SER/THR-RICH PROTEIN T10 IN DGCR REGION"/>
    <property type="match status" value="1"/>
</dbReference>
<organism evidence="1 2">
    <name type="scientific">Flavobacterium celericrescens</name>
    <dbReference type="NCBI Taxonomy" id="2709780"/>
    <lineage>
        <taxon>Bacteria</taxon>
        <taxon>Pseudomonadati</taxon>
        <taxon>Bacteroidota</taxon>
        <taxon>Flavobacteriia</taxon>
        <taxon>Flavobacteriales</taxon>
        <taxon>Flavobacteriaceae</taxon>
        <taxon>Flavobacterium</taxon>
    </lineage>
</organism>
<protein>
    <submittedName>
        <fullName evidence="1">NRDE family protein</fullName>
    </submittedName>
</protein>
<accession>A0ABX0IE49</accession>
<dbReference type="Pfam" id="PF05742">
    <property type="entry name" value="TANGO2"/>
    <property type="match status" value="1"/>
</dbReference>
<comment type="caution">
    <text evidence="1">The sequence shown here is derived from an EMBL/GenBank/DDBJ whole genome shotgun (WGS) entry which is preliminary data.</text>
</comment>
<keyword evidence="2" id="KW-1185">Reference proteome</keyword>
<gene>
    <name evidence="1" type="ORF">G4L40_11500</name>
</gene>
<evidence type="ECO:0000313" key="1">
    <source>
        <dbReference type="EMBL" id="NHM05332.1"/>
    </source>
</evidence>
<reference evidence="1 2" key="1">
    <citation type="submission" date="2020-02" db="EMBL/GenBank/DDBJ databases">
        <authorList>
            <person name="Chen W.-M."/>
        </authorList>
    </citation>
    <scope>NUCLEOTIDE SEQUENCE [LARGE SCALE GENOMIC DNA]</scope>
    <source>
        <strain evidence="1 2">TWA-26</strain>
    </source>
</reference>
<dbReference type="RefSeq" id="WP_166237349.1">
    <property type="nucleotide sequence ID" value="NZ_JAAJBV010000009.1"/>
</dbReference>
<evidence type="ECO:0000313" key="2">
    <source>
        <dbReference type="Proteomes" id="UP000761423"/>
    </source>
</evidence>
<dbReference type="PANTHER" id="PTHR17985:SF8">
    <property type="entry name" value="TRANSPORT AND GOLGI ORGANIZATION PROTEIN 2 HOMOLOG"/>
    <property type="match status" value="1"/>
</dbReference>
<dbReference type="InterPro" id="IPR008551">
    <property type="entry name" value="TANGO2"/>
</dbReference>
<dbReference type="Proteomes" id="UP000761423">
    <property type="component" value="Unassembled WGS sequence"/>
</dbReference>
<proteinExistence type="predicted"/>
<name>A0ABX0IE49_9FLAO</name>
<sequence length="229" mass="26600">MCTVTFIPTTNGCIITSNRDEKIAREKAIPPQSYEINGKQIIFPKDQKAGGTWIAQTENKIVVLLNGAQEKHIKKSFYRKSRGLIVLEIASSNNSLEHWKTIDLTNIEPFTIVLFENNKLFQLQWNEVKKSQEELAISEHYIWSSSTLYAKEIRIERAKWFANFMHKNTNPTAQDILDFHQFTESKNEEFGLQINRNNLLKTICITQCCVSENKIQMSYLDLMESYDQV</sequence>